<reference evidence="3" key="1">
    <citation type="submission" date="2013-05" db="EMBL/GenBank/DDBJ databases">
        <authorList>
            <person name="Yim A.K.Y."/>
            <person name="Chan T.F."/>
            <person name="Ji K.M."/>
            <person name="Liu X.Y."/>
            <person name="Zhou J.W."/>
            <person name="Li R.Q."/>
            <person name="Yang K.Y."/>
            <person name="Li J."/>
            <person name="Li M."/>
            <person name="Law P.T.W."/>
            <person name="Wu Y.L."/>
            <person name="Cai Z.L."/>
            <person name="Qin H."/>
            <person name="Bao Y."/>
            <person name="Leung R.K.K."/>
            <person name="Ng P.K.S."/>
            <person name="Zou J."/>
            <person name="Zhong X.J."/>
            <person name="Ran P.X."/>
            <person name="Zhong N.S."/>
            <person name="Liu Z.G."/>
            <person name="Tsui S.K.W."/>
        </authorList>
    </citation>
    <scope>NUCLEOTIDE SEQUENCE</scope>
    <source>
        <strain evidence="3">Derf</strain>
        <tissue evidence="3">Whole organism</tissue>
    </source>
</reference>
<evidence type="ECO:0000256" key="1">
    <source>
        <dbReference type="SAM" id="MobiDB-lite"/>
    </source>
</evidence>
<gene>
    <name evidence="3" type="ORF">DERF_016680</name>
</gene>
<proteinExistence type="predicted"/>
<name>A0A922HE40_DERFA</name>
<evidence type="ECO:0000313" key="4">
    <source>
        <dbReference type="Proteomes" id="UP000790347"/>
    </source>
</evidence>
<evidence type="ECO:0000256" key="2">
    <source>
        <dbReference type="SAM" id="SignalP"/>
    </source>
</evidence>
<feature type="signal peptide" evidence="2">
    <location>
        <begin position="1"/>
        <end position="22"/>
    </location>
</feature>
<organism evidence="3 4">
    <name type="scientific">Dermatophagoides farinae</name>
    <name type="common">American house dust mite</name>
    <dbReference type="NCBI Taxonomy" id="6954"/>
    <lineage>
        <taxon>Eukaryota</taxon>
        <taxon>Metazoa</taxon>
        <taxon>Ecdysozoa</taxon>
        <taxon>Arthropoda</taxon>
        <taxon>Chelicerata</taxon>
        <taxon>Arachnida</taxon>
        <taxon>Acari</taxon>
        <taxon>Acariformes</taxon>
        <taxon>Sarcoptiformes</taxon>
        <taxon>Astigmata</taxon>
        <taxon>Psoroptidia</taxon>
        <taxon>Analgoidea</taxon>
        <taxon>Pyroglyphidae</taxon>
        <taxon>Dermatophagoidinae</taxon>
        <taxon>Dermatophagoides</taxon>
    </lineage>
</organism>
<dbReference type="Proteomes" id="UP000790347">
    <property type="component" value="Unassembled WGS sequence"/>
</dbReference>
<evidence type="ECO:0000313" key="3">
    <source>
        <dbReference type="EMBL" id="KAH9490480.1"/>
    </source>
</evidence>
<dbReference type="EMBL" id="ASGP02000010">
    <property type="protein sequence ID" value="KAH9490480.1"/>
    <property type="molecule type" value="Genomic_DNA"/>
</dbReference>
<accession>A0A922HE40</accession>
<reference evidence="3" key="2">
    <citation type="journal article" date="2022" name="Res Sq">
        <title>Comparative Genomics Reveals Insights into the Divergent Evolution of Astigmatic Mites and Household Pest Adaptations.</title>
        <authorList>
            <person name="Xiong Q."/>
            <person name="Wan A.T.-Y."/>
            <person name="Liu X.-Y."/>
            <person name="Fung C.S.-H."/>
            <person name="Xiao X."/>
            <person name="Malainual N."/>
            <person name="Hou J."/>
            <person name="Wang L."/>
            <person name="Wang M."/>
            <person name="Yang K."/>
            <person name="Cui Y."/>
            <person name="Leung E."/>
            <person name="Nong W."/>
            <person name="Shin S.-K."/>
            <person name="Au S."/>
            <person name="Jeong K.Y."/>
            <person name="Chew F.T."/>
            <person name="Hui J."/>
            <person name="Leung T.F."/>
            <person name="Tungtrongchitr A."/>
            <person name="Zhong N."/>
            <person name="Liu Z."/>
            <person name="Tsui S."/>
        </authorList>
    </citation>
    <scope>NUCLEOTIDE SEQUENCE</scope>
    <source>
        <strain evidence="3">Derf</strain>
        <tissue evidence="3">Whole organism</tissue>
    </source>
</reference>
<protein>
    <submittedName>
        <fullName evidence="3">Uncharacterized protein</fullName>
    </submittedName>
</protein>
<dbReference type="OrthoDB" id="10382878at2759"/>
<sequence>MTKMSIYCFMFLSLTFFNIGSSFLNPLNRDFLFLPKLSNHGRLQLEASRPELARAVIYNRDRLDPANQNVYQDSATLKIKNRSGNSEDELILSDDDSKIPSDSSNHYVPVTVKKQESRSNPSTSPDVSVHSNNFQNEKRHPKDRFVDADEFLKSKPDGEANSKNRQDDPFIQFEKEFENIFKLDDFKDFFNTRILI</sequence>
<comment type="caution">
    <text evidence="3">The sequence shown here is derived from an EMBL/GenBank/DDBJ whole genome shotgun (WGS) entry which is preliminary data.</text>
</comment>
<dbReference type="AlphaFoldDB" id="A0A922HE40"/>
<feature type="region of interest" description="Disordered" evidence="1">
    <location>
        <begin position="86"/>
        <end position="145"/>
    </location>
</feature>
<feature type="compositionally biased region" description="Polar residues" evidence="1">
    <location>
        <begin position="118"/>
        <end position="135"/>
    </location>
</feature>
<keyword evidence="4" id="KW-1185">Reference proteome</keyword>
<feature type="chain" id="PRO_5037207951" evidence="2">
    <location>
        <begin position="23"/>
        <end position="196"/>
    </location>
</feature>
<keyword evidence="2" id="KW-0732">Signal</keyword>
<feature type="compositionally biased region" description="Basic and acidic residues" evidence="1">
    <location>
        <begin position="136"/>
        <end position="145"/>
    </location>
</feature>